<evidence type="ECO:0000256" key="5">
    <source>
        <dbReference type="ARBA" id="ARBA00022801"/>
    </source>
</evidence>
<dbReference type="InterPro" id="IPR023696">
    <property type="entry name" value="Ureohydrolase_dom_sf"/>
</dbReference>
<feature type="region of interest" description="Disordered" evidence="10">
    <location>
        <begin position="769"/>
        <end position="790"/>
    </location>
</feature>
<dbReference type="AlphaFoldDB" id="A0A9W6ZTI4"/>
<gene>
    <name evidence="12" type="ORF">TrLO_g11281</name>
</gene>
<dbReference type="InterPro" id="IPR000286">
    <property type="entry name" value="HDACs"/>
</dbReference>
<keyword evidence="7" id="KW-0805">Transcription regulation</keyword>
<comment type="caution">
    <text evidence="12">The sequence shown here is derived from an EMBL/GenBank/DDBJ whole genome shotgun (WGS) entry which is preliminary data.</text>
</comment>
<feature type="region of interest" description="Disordered" evidence="10">
    <location>
        <begin position="356"/>
        <end position="419"/>
    </location>
</feature>
<evidence type="ECO:0000256" key="1">
    <source>
        <dbReference type="ARBA" id="ARBA00004123"/>
    </source>
</evidence>
<feature type="compositionally biased region" description="Low complexity" evidence="10">
    <location>
        <begin position="390"/>
        <end position="414"/>
    </location>
</feature>
<dbReference type="SUPFAM" id="SSF52768">
    <property type="entry name" value="Arginase/deacetylase"/>
    <property type="match status" value="1"/>
</dbReference>
<protein>
    <recommendedName>
        <fullName evidence="3">histone deacetylase</fullName>
        <ecNumber evidence="3">3.5.1.98</ecNumber>
    </recommendedName>
</protein>
<evidence type="ECO:0000256" key="2">
    <source>
        <dbReference type="ARBA" id="ARBA00007738"/>
    </source>
</evidence>
<reference evidence="13" key="1">
    <citation type="journal article" date="2023" name="Commun. Biol.">
        <title>Genome analysis of Parmales, the sister group of diatoms, reveals the evolutionary specialization of diatoms from phago-mixotrophs to photoautotrophs.</title>
        <authorList>
            <person name="Ban H."/>
            <person name="Sato S."/>
            <person name="Yoshikawa S."/>
            <person name="Yamada K."/>
            <person name="Nakamura Y."/>
            <person name="Ichinomiya M."/>
            <person name="Sato N."/>
            <person name="Blanc-Mathieu R."/>
            <person name="Endo H."/>
            <person name="Kuwata A."/>
            <person name="Ogata H."/>
        </authorList>
    </citation>
    <scope>NUCLEOTIDE SEQUENCE [LARGE SCALE GENOMIC DNA]</scope>
    <source>
        <strain evidence="13">NIES 3700</strain>
    </source>
</reference>
<name>A0A9W6ZTI4_9STRA</name>
<dbReference type="PANTHER" id="PTHR10625:SF5">
    <property type="entry name" value="HISTONE DEACETYLASE"/>
    <property type="match status" value="1"/>
</dbReference>
<sequence length="790" mass="85012">MSPRHPHSGNSFTGISYTRDFLHHQPPPDYLYNPTSPSSSSVALGLRDSTDRLISAIETIESLSLHRRCIKSACQPAQDHEILAVHSTEYYERLKRLQDMPQSKRTMQMLRDKESFYMNDFTLSCAKQAAGSVVSMCNQVHSGRLKNGFCLVRPPGNLATVTSGHGCCLLNNIAIGAQQLKRLNFKRILVVDIDVHASTGTSKIFENDDSVMVVSIHHGGDNFYPNSEKTWKVKCDDVGVGKGKGFNVNVSFPTGQINSSDLIQAVTSVVLPLGSEFRPDMILLSAGFGMASNDCGQCMVEPLAFGHVVHLLMKLTCGRIICATEGGYNPRVFGECCEKTRSMASPHTKAVSLRLLERMKSKSPKSPNKTKKKVDFSPEYSPGGTGGSVGSATSSDYSASTTASTSTTVSSISPAHKKKRESLMKKATTFLKSEKKNDIIKMGWMMKQGHFRKSWRKRYFVLQPGLISYYSKANGLTSNDGEGSDLKGQIALYGAVVDTLKDKPALKTLSGKKNVNNCLYIVGRAGEKDFVIEAKDEAEAVEWCEAIRAEIHSCNDRKIRVSFGDVTTSLPASPFPPASMEGVSAIHDVCKALKPYWKSMAMSMEKLEGNVGIGEDGELDFADAERGPSDMFEVRGALSQRTLSMGGRLSPRGSPSPGSPRGWSPSLGGGETPEQKVGIGRLSPTLAGMVRPLPMVAAGVRSRVVRKPAALKAVLKTLTIIIVIMFGRMATNGVGRGSGGGVEEMVEGGDWVGSVEIDGEGNVRTLEVSENGTGVGGYGGNPNSGGGGIK</sequence>
<dbReference type="PANTHER" id="PTHR10625">
    <property type="entry name" value="HISTONE DEACETYLASE HDAC1-RELATED"/>
    <property type="match status" value="1"/>
</dbReference>
<dbReference type="InterPro" id="IPR037138">
    <property type="entry name" value="His_deacetylse_dom_sf"/>
</dbReference>
<evidence type="ECO:0000256" key="4">
    <source>
        <dbReference type="ARBA" id="ARBA00022491"/>
    </source>
</evidence>
<accession>A0A9W6ZTI4</accession>
<dbReference type="InterPro" id="IPR011993">
    <property type="entry name" value="PH-like_dom_sf"/>
</dbReference>
<dbReference type="Gene3D" id="3.40.800.20">
    <property type="entry name" value="Histone deacetylase domain"/>
    <property type="match status" value="1"/>
</dbReference>
<dbReference type="InterPro" id="IPR001849">
    <property type="entry name" value="PH_domain"/>
</dbReference>
<organism evidence="12 13">
    <name type="scientific">Triparma laevis f. longispina</name>
    <dbReference type="NCBI Taxonomy" id="1714387"/>
    <lineage>
        <taxon>Eukaryota</taxon>
        <taxon>Sar</taxon>
        <taxon>Stramenopiles</taxon>
        <taxon>Ochrophyta</taxon>
        <taxon>Bolidophyceae</taxon>
        <taxon>Parmales</taxon>
        <taxon>Triparmaceae</taxon>
        <taxon>Triparma</taxon>
    </lineage>
</organism>
<dbReference type="Pfam" id="PF00169">
    <property type="entry name" value="PH"/>
    <property type="match status" value="1"/>
</dbReference>
<dbReference type="GO" id="GO:0141221">
    <property type="term" value="F:histone deacetylase activity, hydrolytic mechanism"/>
    <property type="evidence" value="ECO:0007669"/>
    <property type="project" value="UniProtKB-EC"/>
</dbReference>
<dbReference type="EMBL" id="BRXW01000458">
    <property type="protein sequence ID" value="GMH56843.1"/>
    <property type="molecule type" value="Genomic_DNA"/>
</dbReference>
<dbReference type="PRINTS" id="PR01270">
    <property type="entry name" value="HDASUPER"/>
</dbReference>
<dbReference type="EC" id="3.5.1.98" evidence="3"/>
<evidence type="ECO:0000256" key="9">
    <source>
        <dbReference type="ARBA" id="ARBA00023242"/>
    </source>
</evidence>
<dbReference type="InterPro" id="IPR023801">
    <property type="entry name" value="His_deacetylse_dom"/>
</dbReference>
<dbReference type="Gene3D" id="2.30.29.30">
    <property type="entry name" value="Pleckstrin-homology domain (PH domain)/Phosphotyrosine-binding domain (PTB)"/>
    <property type="match status" value="1"/>
</dbReference>
<feature type="domain" description="PH" evidence="11">
    <location>
        <begin position="438"/>
        <end position="552"/>
    </location>
</feature>
<feature type="compositionally biased region" description="Low complexity" evidence="10">
    <location>
        <begin position="643"/>
        <end position="666"/>
    </location>
</feature>
<dbReference type="SUPFAM" id="SSF50729">
    <property type="entry name" value="PH domain-like"/>
    <property type="match status" value="1"/>
</dbReference>
<proteinExistence type="inferred from homology"/>
<keyword evidence="6" id="KW-0156">Chromatin regulator</keyword>
<evidence type="ECO:0000313" key="12">
    <source>
        <dbReference type="EMBL" id="GMH56843.1"/>
    </source>
</evidence>
<dbReference type="SMART" id="SM00233">
    <property type="entry name" value="PH"/>
    <property type="match status" value="1"/>
</dbReference>
<dbReference type="Proteomes" id="UP001165122">
    <property type="component" value="Unassembled WGS sequence"/>
</dbReference>
<keyword evidence="5" id="KW-0378">Hydrolase</keyword>
<keyword evidence="8" id="KW-0804">Transcription</keyword>
<evidence type="ECO:0000256" key="6">
    <source>
        <dbReference type="ARBA" id="ARBA00022853"/>
    </source>
</evidence>
<feature type="compositionally biased region" description="Gly residues" evidence="10">
    <location>
        <begin position="773"/>
        <end position="790"/>
    </location>
</feature>
<comment type="similarity">
    <text evidence="2">Belongs to the histone deacetylase family. HD type 2 subfamily.</text>
</comment>
<dbReference type="GO" id="GO:0000118">
    <property type="term" value="C:histone deacetylase complex"/>
    <property type="evidence" value="ECO:0007669"/>
    <property type="project" value="TreeGrafter"/>
</dbReference>
<dbReference type="OrthoDB" id="185175at2759"/>
<evidence type="ECO:0000313" key="13">
    <source>
        <dbReference type="Proteomes" id="UP001165122"/>
    </source>
</evidence>
<dbReference type="PROSITE" id="PS50003">
    <property type="entry name" value="PH_DOMAIN"/>
    <property type="match status" value="1"/>
</dbReference>
<keyword evidence="9" id="KW-0539">Nucleus</keyword>
<feature type="region of interest" description="Disordered" evidence="10">
    <location>
        <begin position="643"/>
        <end position="678"/>
    </location>
</feature>
<comment type="subcellular location">
    <subcellularLocation>
        <location evidence="1">Nucleus</location>
    </subcellularLocation>
</comment>
<evidence type="ECO:0000256" key="10">
    <source>
        <dbReference type="SAM" id="MobiDB-lite"/>
    </source>
</evidence>
<evidence type="ECO:0000256" key="7">
    <source>
        <dbReference type="ARBA" id="ARBA00023015"/>
    </source>
</evidence>
<evidence type="ECO:0000256" key="8">
    <source>
        <dbReference type="ARBA" id="ARBA00023163"/>
    </source>
</evidence>
<evidence type="ECO:0000256" key="3">
    <source>
        <dbReference type="ARBA" id="ARBA00012111"/>
    </source>
</evidence>
<keyword evidence="13" id="KW-1185">Reference proteome</keyword>
<evidence type="ECO:0000259" key="11">
    <source>
        <dbReference type="PROSITE" id="PS50003"/>
    </source>
</evidence>
<dbReference type="CDD" id="cd09992">
    <property type="entry name" value="HDAC_classII"/>
    <property type="match status" value="1"/>
</dbReference>
<dbReference type="GO" id="GO:0040029">
    <property type="term" value="P:epigenetic regulation of gene expression"/>
    <property type="evidence" value="ECO:0007669"/>
    <property type="project" value="TreeGrafter"/>
</dbReference>
<dbReference type="Pfam" id="PF00850">
    <property type="entry name" value="Hist_deacetyl"/>
    <property type="match status" value="1"/>
</dbReference>
<keyword evidence="4" id="KW-0678">Repressor</keyword>